<dbReference type="EMBL" id="MU001777">
    <property type="protein sequence ID" value="KAF2798727.1"/>
    <property type="molecule type" value="Genomic_DNA"/>
</dbReference>
<evidence type="ECO:0000313" key="2">
    <source>
        <dbReference type="Proteomes" id="UP000799757"/>
    </source>
</evidence>
<reference evidence="1" key="1">
    <citation type="journal article" date="2020" name="Stud. Mycol.">
        <title>101 Dothideomycetes genomes: a test case for predicting lifestyles and emergence of pathogens.</title>
        <authorList>
            <person name="Haridas S."/>
            <person name="Albert R."/>
            <person name="Binder M."/>
            <person name="Bloem J."/>
            <person name="Labutti K."/>
            <person name="Salamov A."/>
            <person name="Andreopoulos B."/>
            <person name="Baker S."/>
            <person name="Barry K."/>
            <person name="Bills G."/>
            <person name="Bluhm B."/>
            <person name="Cannon C."/>
            <person name="Castanera R."/>
            <person name="Culley D."/>
            <person name="Daum C."/>
            <person name="Ezra D."/>
            <person name="Gonzalez J."/>
            <person name="Henrissat B."/>
            <person name="Kuo A."/>
            <person name="Liang C."/>
            <person name="Lipzen A."/>
            <person name="Lutzoni F."/>
            <person name="Magnuson J."/>
            <person name="Mondo S."/>
            <person name="Nolan M."/>
            <person name="Ohm R."/>
            <person name="Pangilinan J."/>
            <person name="Park H.-J."/>
            <person name="Ramirez L."/>
            <person name="Alfaro M."/>
            <person name="Sun H."/>
            <person name="Tritt A."/>
            <person name="Yoshinaga Y."/>
            <person name="Zwiers L.-H."/>
            <person name="Turgeon B."/>
            <person name="Goodwin S."/>
            <person name="Spatafora J."/>
            <person name="Crous P."/>
            <person name="Grigoriev I."/>
        </authorList>
    </citation>
    <scope>NUCLEOTIDE SEQUENCE</scope>
    <source>
        <strain evidence="1">CBS 109.77</strain>
    </source>
</reference>
<accession>A0A6A6XT24</accession>
<dbReference type="Pfam" id="PF11093">
    <property type="entry name" value="Mitochondr_Som1"/>
    <property type="match status" value="1"/>
</dbReference>
<dbReference type="GO" id="GO:0042720">
    <property type="term" value="C:mitochondrial inner membrane peptidase complex"/>
    <property type="evidence" value="ECO:0007669"/>
    <property type="project" value="InterPro"/>
</dbReference>
<sequence length="93" mass="10557">MAPPLPTFHVSELPTKLNVLPSGKPRNPPIDLAECALKELVQYRCSAAKPKPGEKPVIVCEPVVRFYRQCAENLMVETTAWEDWRGRERERNG</sequence>
<dbReference type="AlphaFoldDB" id="A0A6A6XT24"/>
<name>A0A6A6XT24_9PLEO</name>
<organism evidence="1 2">
    <name type="scientific">Melanomma pulvis-pyrius CBS 109.77</name>
    <dbReference type="NCBI Taxonomy" id="1314802"/>
    <lineage>
        <taxon>Eukaryota</taxon>
        <taxon>Fungi</taxon>
        <taxon>Dikarya</taxon>
        <taxon>Ascomycota</taxon>
        <taxon>Pezizomycotina</taxon>
        <taxon>Dothideomycetes</taxon>
        <taxon>Pleosporomycetidae</taxon>
        <taxon>Pleosporales</taxon>
        <taxon>Melanommataceae</taxon>
        <taxon>Melanomma</taxon>
    </lineage>
</organism>
<dbReference type="OrthoDB" id="420422at2759"/>
<proteinExistence type="predicted"/>
<dbReference type="Proteomes" id="UP000799757">
    <property type="component" value="Unassembled WGS sequence"/>
</dbReference>
<gene>
    <name evidence="1" type="ORF">K505DRAFT_192210</name>
</gene>
<feature type="non-terminal residue" evidence="1">
    <location>
        <position position="93"/>
    </location>
</feature>
<evidence type="ECO:0000313" key="1">
    <source>
        <dbReference type="EMBL" id="KAF2798727.1"/>
    </source>
</evidence>
<dbReference type="InterPro" id="IPR024645">
    <property type="entry name" value="Mitochondr_Som1"/>
</dbReference>
<protein>
    <submittedName>
        <fullName evidence="1">Uncharacterized protein</fullName>
    </submittedName>
</protein>
<keyword evidence="2" id="KW-1185">Reference proteome</keyword>